<keyword evidence="8" id="KW-0520">NAD</keyword>
<dbReference type="InterPro" id="IPR036982">
    <property type="entry name" value="Deoxyhypusine_synthase_sf"/>
</dbReference>
<dbReference type="OrthoDB" id="294378at2759"/>
<protein>
    <recommendedName>
        <fullName evidence="6">deoxyhypusine synthase</fullName>
        <ecNumber evidence="6">2.5.1.46</ecNumber>
    </recommendedName>
</protein>
<comment type="similarity">
    <text evidence="5">Belongs to the deoxyhypusine synthase family.</text>
</comment>
<keyword evidence="9" id="KW-0386">Hypusine biosynthesis</keyword>
<evidence type="ECO:0000313" key="11">
    <source>
        <dbReference type="Proteomes" id="UP000013776"/>
    </source>
</evidence>
<keyword evidence="7" id="KW-0808">Transferase</keyword>
<keyword evidence="11" id="KW-1185">Reference proteome</keyword>
<dbReference type="PANTHER" id="PTHR11703">
    <property type="entry name" value="DEOXYHYPUSINE SYNTHASE"/>
    <property type="match status" value="1"/>
</dbReference>
<evidence type="ECO:0000256" key="2">
    <source>
        <dbReference type="ARBA" id="ARBA00001911"/>
    </source>
</evidence>
<evidence type="ECO:0000256" key="3">
    <source>
        <dbReference type="ARBA" id="ARBA00002823"/>
    </source>
</evidence>
<dbReference type="EC" id="2.5.1.46" evidence="6"/>
<dbReference type="EMBL" id="CAHR02000002">
    <property type="protein sequence ID" value="CCG80567.1"/>
    <property type="molecule type" value="Genomic_DNA"/>
</dbReference>
<dbReference type="InterPro" id="IPR029035">
    <property type="entry name" value="DHS-like_NAD/FAD-binding_dom"/>
</dbReference>
<reference evidence="10 11" key="1">
    <citation type="journal article" date="2013" name="MBio">
        <title>Genome sequencing of the plant pathogen Taphrina deformans, the causal agent of peach leaf curl.</title>
        <authorList>
            <person name="Cisse O.H."/>
            <person name="Almeida J.M.G.C.F."/>
            <person name="Fonseca A."/>
            <person name="Kumar A.A."/>
            <person name="Salojaervi J."/>
            <person name="Overmyer K."/>
            <person name="Hauser P.M."/>
            <person name="Pagni M."/>
        </authorList>
    </citation>
    <scope>NUCLEOTIDE SEQUENCE [LARGE SCALE GENOMIC DNA]</scope>
    <source>
        <strain evidence="11">PYCC 5710 / ATCC 11124 / CBS 356.35 / IMI 108563 / JCM 9778 / NBRC 8474</strain>
    </source>
</reference>
<dbReference type="eggNOG" id="KOG2924">
    <property type="taxonomic scope" value="Eukaryota"/>
</dbReference>
<dbReference type="Pfam" id="PF01916">
    <property type="entry name" value="DS"/>
    <property type="match status" value="1"/>
</dbReference>
<dbReference type="InterPro" id="IPR002773">
    <property type="entry name" value="Deoxyhypusine_synthase"/>
</dbReference>
<sequence length="352" mass="38231">MTPEDDQQKAAAAVLVQSQPMPLDAVKVVGADFEKLSGAAKDRGTGITVDELLATMYTTGFQASGLGKAVEIINEMRSWRSPEPEDIEARTTIFLGYTSNLISSGVRESLRYLVQHKHVSCLVTTAGGVEEDLIKCLGPTYLGAFNLDGQALRAKGLNRIGNLLVPNDNYCKFEDWVIPVLDQALKEQLEDGTIWTPSTLIRRLGREIKDESSVLYWAYKNDIPIFCPALTDGSLGDMIYFHSFKNPGLIVDIAADIRTINTIAVRANRTGMIILGGGVIKHHISNANLMRNGADYAVYINTGQEFDGSDSGARPDESVSWGKLKAGAQAVKIYADATLVFPLLVAGTFAKT</sequence>
<dbReference type="NCBIfam" id="TIGR00321">
    <property type="entry name" value="dhys"/>
    <property type="match status" value="1"/>
</dbReference>
<evidence type="ECO:0000313" key="10">
    <source>
        <dbReference type="EMBL" id="CCG80567.1"/>
    </source>
</evidence>
<evidence type="ECO:0000256" key="4">
    <source>
        <dbReference type="ARBA" id="ARBA00005041"/>
    </source>
</evidence>
<comment type="catalytic activity">
    <reaction evidence="1">
        <text>[eIF5A protein]-L-lysine + spermidine = [eIF5A protein]-deoxyhypusine + propane-1,3-diamine</text>
        <dbReference type="Rhea" id="RHEA:33299"/>
        <dbReference type="Rhea" id="RHEA-COMP:10143"/>
        <dbReference type="Rhea" id="RHEA-COMP:10144"/>
        <dbReference type="ChEBI" id="CHEBI:29969"/>
        <dbReference type="ChEBI" id="CHEBI:57484"/>
        <dbReference type="ChEBI" id="CHEBI:57834"/>
        <dbReference type="ChEBI" id="CHEBI:82657"/>
        <dbReference type="EC" id="2.5.1.46"/>
    </reaction>
</comment>
<evidence type="ECO:0000256" key="6">
    <source>
        <dbReference type="ARBA" id="ARBA00012683"/>
    </source>
</evidence>
<dbReference type="FunFam" id="3.40.910.10:FF:000001">
    <property type="entry name" value="Probable deoxyhypusine synthase"/>
    <property type="match status" value="1"/>
</dbReference>
<dbReference type="Proteomes" id="UP000013776">
    <property type="component" value="Unassembled WGS sequence"/>
</dbReference>
<dbReference type="PANTHER" id="PTHR11703:SF0">
    <property type="entry name" value="DEOXYHYPUSINE SYNTHASE"/>
    <property type="match status" value="1"/>
</dbReference>
<evidence type="ECO:0000256" key="8">
    <source>
        <dbReference type="ARBA" id="ARBA00023027"/>
    </source>
</evidence>
<evidence type="ECO:0000256" key="7">
    <source>
        <dbReference type="ARBA" id="ARBA00022679"/>
    </source>
</evidence>
<dbReference type="Gene3D" id="3.40.910.10">
    <property type="entry name" value="Deoxyhypusine synthase"/>
    <property type="match status" value="1"/>
</dbReference>
<name>R4X8V9_TAPDE</name>
<evidence type="ECO:0000256" key="5">
    <source>
        <dbReference type="ARBA" id="ARBA00009892"/>
    </source>
</evidence>
<accession>R4X8V9</accession>
<dbReference type="SUPFAM" id="SSF52467">
    <property type="entry name" value="DHS-like NAD/FAD-binding domain"/>
    <property type="match status" value="1"/>
</dbReference>
<dbReference type="VEuPathDB" id="FungiDB:TAPDE_000079"/>
<dbReference type="STRING" id="1097556.R4X8V9"/>
<dbReference type="GO" id="GO:0034038">
    <property type="term" value="F:deoxyhypusine synthase activity"/>
    <property type="evidence" value="ECO:0007669"/>
    <property type="project" value="UniProtKB-EC"/>
</dbReference>
<comment type="pathway">
    <text evidence="4">Protein modification; eIF5A hypusination.</text>
</comment>
<comment type="cofactor">
    <cofactor evidence="2">
        <name>NAD(+)</name>
        <dbReference type="ChEBI" id="CHEBI:57540"/>
    </cofactor>
</comment>
<proteinExistence type="inferred from homology"/>
<evidence type="ECO:0000256" key="9">
    <source>
        <dbReference type="ARBA" id="ARBA00023256"/>
    </source>
</evidence>
<organism evidence="10 11">
    <name type="scientific">Taphrina deformans (strain PYCC 5710 / ATCC 11124 / CBS 356.35 / IMI 108563 / JCM 9778 / NBRC 8474)</name>
    <name type="common">Peach leaf curl fungus</name>
    <name type="synonym">Lalaria deformans</name>
    <dbReference type="NCBI Taxonomy" id="1097556"/>
    <lineage>
        <taxon>Eukaryota</taxon>
        <taxon>Fungi</taxon>
        <taxon>Dikarya</taxon>
        <taxon>Ascomycota</taxon>
        <taxon>Taphrinomycotina</taxon>
        <taxon>Taphrinomycetes</taxon>
        <taxon>Taphrinales</taxon>
        <taxon>Taphrinaceae</taxon>
        <taxon>Taphrina</taxon>
    </lineage>
</organism>
<dbReference type="GO" id="GO:0005737">
    <property type="term" value="C:cytoplasm"/>
    <property type="evidence" value="ECO:0007669"/>
    <property type="project" value="TreeGrafter"/>
</dbReference>
<evidence type="ECO:0000256" key="1">
    <source>
        <dbReference type="ARBA" id="ARBA00000952"/>
    </source>
</evidence>
<dbReference type="AlphaFoldDB" id="R4X8V9"/>
<comment type="function">
    <text evidence="3">Catalyzes the NAD-dependent oxidative cleavage of spermidine and the subsequent transfer of the butylamine moiety of spermidine to the epsilon-amino group of a specific lysine residue of the eIF-5A precursor protein to form the intermediate deoxyhypusine residue.</text>
</comment>
<comment type="caution">
    <text evidence="10">The sequence shown here is derived from an EMBL/GenBank/DDBJ whole genome shotgun (WGS) entry which is preliminary data.</text>
</comment>
<gene>
    <name evidence="10" type="ORF">TAPDE_000079</name>
</gene>